<organism evidence="2 4">
    <name type="scientific">Oryza meyeriana var. granulata</name>
    <dbReference type="NCBI Taxonomy" id="110450"/>
    <lineage>
        <taxon>Eukaryota</taxon>
        <taxon>Viridiplantae</taxon>
        <taxon>Streptophyta</taxon>
        <taxon>Embryophyta</taxon>
        <taxon>Tracheophyta</taxon>
        <taxon>Spermatophyta</taxon>
        <taxon>Magnoliopsida</taxon>
        <taxon>Liliopsida</taxon>
        <taxon>Poales</taxon>
        <taxon>Poaceae</taxon>
        <taxon>BOP clade</taxon>
        <taxon>Oryzoideae</taxon>
        <taxon>Oryzeae</taxon>
        <taxon>Oryzinae</taxon>
        <taxon>Oryza</taxon>
        <taxon>Oryza meyeriana</taxon>
    </lineage>
</organism>
<accession>A0A6G1EWU2</accession>
<gene>
    <name evidence="2" type="ORF">E2562_016377</name>
    <name evidence="3" type="ORF">E2562_036057</name>
</gene>
<dbReference type="EMBL" id="SPHZ02000002">
    <property type="protein sequence ID" value="KAF0929138.1"/>
    <property type="molecule type" value="Genomic_DNA"/>
</dbReference>
<protein>
    <submittedName>
        <fullName evidence="2">Uncharacterized protein</fullName>
    </submittedName>
</protein>
<proteinExistence type="predicted"/>
<evidence type="ECO:0000256" key="1">
    <source>
        <dbReference type="SAM" id="MobiDB-lite"/>
    </source>
</evidence>
<name>A0A6G1EWU2_9ORYZ</name>
<dbReference type="Proteomes" id="UP000479710">
    <property type="component" value="Unassembled WGS sequence"/>
</dbReference>
<sequence>MPTSAALFAAPLSPRVPATGETTARRGRAHAETDDFRVPAAAASRQPLATHASARQQWSCERRRPLLL</sequence>
<keyword evidence="4" id="KW-1185">Reference proteome</keyword>
<feature type="region of interest" description="Disordered" evidence="1">
    <location>
        <begin position="1"/>
        <end position="68"/>
    </location>
</feature>
<comment type="caution">
    <text evidence="2">The sequence shown here is derived from an EMBL/GenBank/DDBJ whole genome shotgun (WGS) entry which is preliminary data.</text>
</comment>
<evidence type="ECO:0000313" key="3">
    <source>
        <dbReference type="EMBL" id="KAF0935818.1"/>
    </source>
</evidence>
<reference evidence="2 4" key="1">
    <citation type="submission" date="2019-11" db="EMBL/GenBank/DDBJ databases">
        <title>Whole genome sequence of Oryza granulata.</title>
        <authorList>
            <person name="Li W."/>
        </authorList>
    </citation>
    <scope>NUCLEOTIDE SEQUENCE [LARGE SCALE GENOMIC DNA]</scope>
    <source>
        <strain evidence="4">cv. Menghai</strain>
        <tissue evidence="2">Leaf</tissue>
    </source>
</reference>
<dbReference type="AlphaFoldDB" id="A0A6G1EWU2"/>
<dbReference type="EMBL" id="SPHZ02000001">
    <property type="protein sequence ID" value="KAF0935818.1"/>
    <property type="molecule type" value="Genomic_DNA"/>
</dbReference>
<evidence type="ECO:0000313" key="2">
    <source>
        <dbReference type="EMBL" id="KAF0929138.1"/>
    </source>
</evidence>
<evidence type="ECO:0000313" key="4">
    <source>
        <dbReference type="Proteomes" id="UP000479710"/>
    </source>
</evidence>